<dbReference type="PANTHER" id="PTHR13255:SF0">
    <property type="entry name" value="ATAXIN-10"/>
    <property type="match status" value="1"/>
</dbReference>
<dbReference type="Gene3D" id="1.25.10.10">
    <property type="entry name" value="Leucine-rich Repeat Variant"/>
    <property type="match status" value="2"/>
</dbReference>
<evidence type="ECO:0000313" key="6">
    <source>
        <dbReference type="EMBL" id="CAH1784271.1"/>
    </source>
</evidence>
<dbReference type="InterPro" id="IPR019156">
    <property type="entry name" value="Ataxin-10_domain"/>
</dbReference>
<dbReference type="AlphaFoldDB" id="A0A8J1T6P3"/>
<name>A0A8J1T6P3_OWEFU</name>
<evidence type="ECO:0000256" key="3">
    <source>
        <dbReference type="ARBA" id="ARBA00022618"/>
    </source>
</evidence>
<evidence type="ECO:0000313" key="7">
    <source>
        <dbReference type="Proteomes" id="UP000749559"/>
    </source>
</evidence>
<dbReference type="InterPro" id="IPR016024">
    <property type="entry name" value="ARM-type_fold"/>
</dbReference>
<keyword evidence="7" id="KW-1185">Reference proteome</keyword>
<reference evidence="6" key="1">
    <citation type="submission" date="2022-03" db="EMBL/GenBank/DDBJ databases">
        <authorList>
            <person name="Martin C."/>
        </authorList>
    </citation>
    <scope>NUCLEOTIDE SEQUENCE</scope>
</reference>
<dbReference type="InterPro" id="IPR051374">
    <property type="entry name" value="Ataxin-10/CTR86_families"/>
</dbReference>
<dbReference type="PANTHER" id="PTHR13255">
    <property type="entry name" value="ATAXIN-10"/>
    <property type="match status" value="1"/>
</dbReference>
<comment type="function">
    <text evidence="5">May play a role in the regulation of cytokinesis. May play a role in signaling by stimulating protein glycosylation. Induces neuritogenesis by activating the Ras-MAP kinase pathway and is necessary for the survival of cerebellar neurons. Does not appear to play a major role in ciliogenesis.</text>
</comment>
<evidence type="ECO:0000256" key="2">
    <source>
        <dbReference type="ARBA" id="ARBA00018804"/>
    </source>
</evidence>
<sequence>MANVDTNVEKSISEILGFLCVNSKYGNTYTANNVHEILKLLSDSLKHQSQRENMSNAVIHALGGLLQFLGVELQTYSDGATKDVAVIQGIAECFRCLRNSCVQCDINQNEIGKGKILADTIQLVTGLMNQIHKDEDILICVRCAMQFMGNLVTNNNQCKQLVWKLLDLNLHRSLLQSGDTKLCSYSCMVLHNVLDDTRCNELILDKNGQLVLKAVINIVQDTESEWGLFIIERCLQCQDFLEKIYCELDIPCRSLMLDVIESSMKNDECKKEEVPSISPGNVTFLSTEFIICVKYIEGMTADNSEVSQLVLHILEILCLCSSSRHFSHVLQAHTTLLGTVIDLLKNITELGKQPDSVFSCVNKLKSKKTSESPAHGVKCSLIQLIANLVHKNKANQNMVKDTGGLELIMNLTKIDGNNPFITEWAVLALRNLCEDNPDIRSIIANTTIDGVANKSEILKDFGIEAEVKDKKLLLKRPNKDST</sequence>
<dbReference type="EMBL" id="CAIIXF020000005">
    <property type="protein sequence ID" value="CAH1784271.1"/>
    <property type="molecule type" value="Genomic_DNA"/>
</dbReference>
<gene>
    <name evidence="6" type="ORF">OFUS_LOCUS10498</name>
</gene>
<dbReference type="OrthoDB" id="379794at2759"/>
<evidence type="ECO:0000256" key="1">
    <source>
        <dbReference type="ARBA" id="ARBA00008384"/>
    </source>
</evidence>
<comment type="similarity">
    <text evidence="1">Belongs to the ataxin-10 family.</text>
</comment>
<keyword evidence="3" id="KW-0132">Cell division</keyword>
<dbReference type="GO" id="GO:0005829">
    <property type="term" value="C:cytosol"/>
    <property type="evidence" value="ECO:0007669"/>
    <property type="project" value="TreeGrafter"/>
</dbReference>
<evidence type="ECO:0000256" key="4">
    <source>
        <dbReference type="ARBA" id="ARBA00023306"/>
    </source>
</evidence>
<keyword evidence="4" id="KW-0131">Cell cycle</keyword>
<proteinExistence type="inferred from homology"/>
<dbReference type="Pfam" id="PF09759">
    <property type="entry name" value="Atx10homo_assoc"/>
    <property type="match status" value="1"/>
</dbReference>
<dbReference type="Proteomes" id="UP000749559">
    <property type="component" value="Unassembled WGS sequence"/>
</dbReference>
<dbReference type="SUPFAM" id="SSF48371">
    <property type="entry name" value="ARM repeat"/>
    <property type="match status" value="1"/>
</dbReference>
<dbReference type="InterPro" id="IPR011989">
    <property type="entry name" value="ARM-like"/>
</dbReference>
<organism evidence="6 7">
    <name type="scientific">Owenia fusiformis</name>
    <name type="common">Polychaete worm</name>
    <dbReference type="NCBI Taxonomy" id="6347"/>
    <lineage>
        <taxon>Eukaryota</taxon>
        <taxon>Metazoa</taxon>
        <taxon>Spiralia</taxon>
        <taxon>Lophotrochozoa</taxon>
        <taxon>Annelida</taxon>
        <taxon>Polychaeta</taxon>
        <taxon>Sedentaria</taxon>
        <taxon>Canalipalpata</taxon>
        <taxon>Sabellida</taxon>
        <taxon>Oweniida</taxon>
        <taxon>Oweniidae</taxon>
        <taxon>Owenia</taxon>
    </lineage>
</organism>
<protein>
    <recommendedName>
        <fullName evidence="2">Ataxin-10</fullName>
    </recommendedName>
</protein>
<dbReference type="GO" id="GO:0031175">
    <property type="term" value="P:neuron projection development"/>
    <property type="evidence" value="ECO:0007669"/>
    <property type="project" value="TreeGrafter"/>
</dbReference>
<comment type="caution">
    <text evidence="6">The sequence shown here is derived from an EMBL/GenBank/DDBJ whole genome shotgun (WGS) entry which is preliminary data.</text>
</comment>
<evidence type="ECO:0000256" key="5">
    <source>
        <dbReference type="ARBA" id="ARBA00045173"/>
    </source>
</evidence>
<dbReference type="GO" id="GO:0051301">
    <property type="term" value="P:cell division"/>
    <property type="evidence" value="ECO:0007669"/>
    <property type="project" value="UniProtKB-KW"/>
</dbReference>
<accession>A0A8J1T6P3</accession>